<evidence type="ECO:0000256" key="2">
    <source>
        <dbReference type="ARBA" id="ARBA00022515"/>
    </source>
</evidence>
<dbReference type="Gene3D" id="3.90.980.10">
    <property type="entry name" value="DNA primase, catalytic core, N-terminal domain"/>
    <property type="match status" value="1"/>
</dbReference>
<dbReference type="PROSITE" id="PS50880">
    <property type="entry name" value="TOPRIM"/>
    <property type="match status" value="1"/>
</dbReference>
<dbReference type="InterPro" id="IPR037068">
    <property type="entry name" value="DNA_primase_core_N_sf"/>
</dbReference>
<gene>
    <name evidence="12" type="primary">dnaG</name>
    <name evidence="17" type="ORF">B0H94_10715</name>
</gene>
<evidence type="ECO:0000256" key="3">
    <source>
        <dbReference type="ARBA" id="ARBA00022679"/>
    </source>
</evidence>
<dbReference type="InterPro" id="IPR013264">
    <property type="entry name" value="DNAG_N"/>
</dbReference>
<dbReference type="FunFam" id="3.90.580.10:FF:000001">
    <property type="entry name" value="DNA primase"/>
    <property type="match status" value="1"/>
</dbReference>
<dbReference type="GO" id="GO:0003678">
    <property type="term" value="F:DNA helicase activity"/>
    <property type="evidence" value="ECO:0007669"/>
    <property type="project" value="InterPro"/>
</dbReference>
<dbReference type="AlphaFoldDB" id="A0A2P8HFN5"/>
<dbReference type="PANTHER" id="PTHR30313:SF2">
    <property type="entry name" value="DNA PRIMASE"/>
    <property type="match status" value="1"/>
</dbReference>
<comment type="similarity">
    <text evidence="12 13">Belongs to the DnaG primase family.</text>
</comment>
<dbReference type="Gene3D" id="3.40.1360.10">
    <property type="match status" value="1"/>
</dbReference>
<dbReference type="FunFam" id="3.90.980.10:FF:000001">
    <property type="entry name" value="DNA primase"/>
    <property type="match status" value="1"/>
</dbReference>
<dbReference type="InterPro" id="IPR050219">
    <property type="entry name" value="DnaG_primase"/>
</dbReference>
<proteinExistence type="inferred from homology"/>
<dbReference type="InterPro" id="IPR036185">
    <property type="entry name" value="DNA_heli_DnaB-like_N_sf"/>
</dbReference>
<dbReference type="PANTHER" id="PTHR30313">
    <property type="entry name" value="DNA PRIMASE"/>
    <property type="match status" value="1"/>
</dbReference>
<comment type="domain">
    <text evidence="12">Contains an N-terminal zinc-binding domain, a central core domain that contains the primase activity, and a C-terminal DnaB-binding domain.</text>
</comment>
<keyword evidence="1 12" id="KW-0240">DNA-directed RNA polymerase</keyword>
<organism evidence="17 18">
    <name type="scientific">Salsuginibacillus halophilus</name>
    <dbReference type="NCBI Taxonomy" id="517424"/>
    <lineage>
        <taxon>Bacteria</taxon>
        <taxon>Bacillati</taxon>
        <taxon>Bacillota</taxon>
        <taxon>Bacilli</taxon>
        <taxon>Bacillales</taxon>
        <taxon>Bacillaceae</taxon>
        <taxon>Salsuginibacillus</taxon>
    </lineage>
</organism>
<evidence type="ECO:0000256" key="4">
    <source>
        <dbReference type="ARBA" id="ARBA00022695"/>
    </source>
</evidence>
<dbReference type="NCBIfam" id="TIGR01391">
    <property type="entry name" value="dnaG"/>
    <property type="match status" value="1"/>
</dbReference>
<keyword evidence="2 12" id="KW-0639">Primosome</keyword>
<feature type="zinc finger region" description="CHC2-type" evidence="12 14">
    <location>
        <begin position="40"/>
        <end position="64"/>
    </location>
</feature>
<evidence type="ECO:0000256" key="14">
    <source>
        <dbReference type="PIRSR" id="PIRSR002811-1"/>
    </source>
</evidence>
<dbReference type="OrthoDB" id="9803773at2"/>
<evidence type="ECO:0000256" key="15">
    <source>
        <dbReference type="SAM" id="MobiDB-lite"/>
    </source>
</evidence>
<evidence type="ECO:0000256" key="13">
    <source>
        <dbReference type="PIRNR" id="PIRNR002811"/>
    </source>
</evidence>
<dbReference type="GO" id="GO:1990077">
    <property type="term" value="C:primosome complex"/>
    <property type="evidence" value="ECO:0007669"/>
    <property type="project" value="UniProtKB-KW"/>
</dbReference>
<keyword evidence="10 12" id="KW-0238">DNA-binding</keyword>
<keyword evidence="7 12" id="KW-0863">Zinc-finger</keyword>
<dbReference type="Gene3D" id="1.10.860.10">
    <property type="entry name" value="DNAb Helicase, Chain A"/>
    <property type="match status" value="1"/>
</dbReference>
<keyword evidence="6 12" id="KW-0479">Metal-binding</keyword>
<dbReference type="InterPro" id="IPR016136">
    <property type="entry name" value="DNA_helicase_N/primase_C"/>
</dbReference>
<keyword evidence="8 12" id="KW-0862">Zinc</keyword>
<dbReference type="InterPro" id="IPR006295">
    <property type="entry name" value="DNA_primase_DnaG"/>
</dbReference>
<sequence length="608" mass="69073">MNQRIPEETVEAVRSSVNIVDVISTYVQLTKQGRNYMGLCPFHGENTPSFSVSEERQLYHCFGCGAGGNAISFMMEMEQISFPEAVSQLAPVAGVEISLPHDGYNNSPERASEREMIEGHELAAKLFHHLLMNTSQGEAAYEYLQSRGLTEEVMQAYQLGYAPEHRQTLVSLFEKRGYSLERMTEAGLLVRSDRTGEYFDRFSGRVMFPVAERRGRLIAFGGRALGEDEPKYLNSTETPVFKKNETLYGFAAARQAIRRSGRAVLFEGYMDVIAAYRAGLEEGVATLGTSFTEAQARVLRRNAGQVTVCYDGDGAGVEAALKAAELLDGGDVDIRISLLPEGMDPDDYISSYGTQAFLSDIIEGALPVVAFKIQSLKRGRNLQQEGDRLAYIEDVLAALTDVPRAVEREHYMQQLAEEFSLSLDALKQEQYRMYKQKRRRGEAPQQQKRERTPKTFESGRLRSRFENAERHLLHHMLRDRSTAYTVEQQLGGEFNVNEHTAIAAYLYAYYNEGRPPDVSAFLERLEDEELQRRVCEIDMIENGEYLTEEALFDYIEQIRMYPKWVEIEEKEKQVKLAEQRQDMTEAVALANEVLQLRKALQNQRHAPM</sequence>
<dbReference type="PIRSF" id="PIRSF002811">
    <property type="entry name" value="DnaG"/>
    <property type="match status" value="1"/>
</dbReference>
<reference evidence="17 18" key="1">
    <citation type="submission" date="2018-03" db="EMBL/GenBank/DDBJ databases">
        <title>Genomic Encyclopedia of Type Strains, Phase III (KMG-III): the genomes of soil and plant-associated and newly described type strains.</title>
        <authorList>
            <person name="Whitman W."/>
        </authorList>
    </citation>
    <scope>NUCLEOTIDE SEQUENCE [LARGE SCALE GENOMIC DNA]</scope>
    <source>
        <strain evidence="17 18">CGMCC 1.07653</strain>
    </source>
</reference>
<evidence type="ECO:0000256" key="9">
    <source>
        <dbReference type="ARBA" id="ARBA00022842"/>
    </source>
</evidence>
<evidence type="ECO:0000259" key="16">
    <source>
        <dbReference type="PROSITE" id="PS50880"/>
    </source>
</evidence>
<dbReference type="InterPro" id="IPR019475">
    <property type="entry name" value="DNA_primase_DnaB-bd"/>
</dbReference>
<evidence type="ECO:0000256" key="7">
    <source>
        <dbReference type="ARBA" id="ARBA00022771"/>
    </source>
</evidence>
<feature type="region of interest" description="Disordered" evidence="15">
    <location>
        <begin position="434"/>
        <end position="455"/>
    </location>
</feature>
<dbReference type="RefSeq" id="WP_106588663.1">
    <property type="nucleotide sequence ID" value="NZ_PYAV01000007.1"/>
</dbReference>
<evidence type="ECO:0000256" key="8">
    <source>
        <dbReference type="ARBA" id="ARBA00022833"/>
    </source>
</evidence>
<dbReference type="Pfam" id="PF01807">
    <property type="entry name" value="Zn_ribbon_DnaG"/>
    <property type="match status" value="1"/>
</dbReference>
<evidence type="ECO:0000256" key="12">
    <source>
        <dbReference type="HAMAP-Rule" id="MF_00974"/>
    </source>
</evidence>
<dbReference type="SMART" id="SM00493">
    <property type="entry name" value="TOPRIM"/>
    <property type="match status" value="1"/>
</dbReference>
<evidence type="ECO:0000313" key="18">
    <source>
        <dbReference type="Proteomes" id="UP000242310"/>
    </source>
</evidence>
<keyword evidence="11 12" id="KW-0804">Transcription</keyword>
<keyword evidence="9" id="KW-0460">Magnesium</keyword>
<dbReference type="GO" id="GO:0000428">
    <property type="term" value="C:DNA-directed RNA polymerase complex"/>
    <property type="evidence" value="ECO:0007669"/>
    <property type="project" value="UniProtKB-KW"/>
</dbReference>
<comment type="function">
    <text evidence="12 13">RNA polymerase that catalyzes the synthesis of short RNA molecules used as primers for DNA polymerase during DNA replication.</text>
</comment>
<dbReference type="HAMAP" id="MF_00974">
    <property type="entry name" value="DNA_primase_DnaG"/>
    <property type="match status" value="1"/>
</dbReference>
<keyword evidence="4 12" id="KW-0548">Nucleotidyltransferase</keyword>
<name>A0A2P8HFN5_9BACI</name>
<dbReference type="GO" id="GO:0008270">
    <property type="term" value="F:zinc ion binding"/>
    <property type="evidence" value="ECO:0007669"/>
    <property type="project" value="UniProtKB-UniRule"/>
</dbReference>
<dbReference type="GO" id="GO:0003899">
    <property type="term" value="F:DNA-directed RNA polymerase activity"/>
    <property type="evidence" value="ECO:0007669"/>
    <property type="project" value="UniProtKB-UniRule"/>
</dbReference>
<evidence type="ECO:0000256" key="10">
    <source>
        <dbReference type="ARBA" id="ARBA00023125"/>
    </source>
</evidence>
<dbReference type="GO" id="GO:0005737">
    <property type="term" value="C:cytoplasm"/>
    <property type="evidence" value="ECO:0007669"/>
    <property type="project" value="TreeGrafter"/>
</dbReference>
<dbReference type="Proteomes" id="UP000242310">
    <property type="component" value="Unassembled WGS sequence"/>
</dbReference>
<evidence type="ECO:0000313" key="17">
    <source>
        <dbReference type="EMBL" id="PSL45011.1"/>
    </source>
</evidence>
<dbReference type="CDD" id="cd03364">
    <property type="entry name" value="TOPRIM_DnaG_primases"/>
    <property type="match status" value="1"/>
</dbReference>
<feature type="domain" description="Toprim" evidence="16">
    <location>
        <begin position="261"/>
        <end position="340"/>
    </location>
</feature>
<dbReference type="Pfam" id="PF13155">
    <property type="entry name" value="Toprim_2"/>
    <property type="match status" value="1"/>
</dbReference>
<keyword evidence="5 12" id="KW-0235">DNA replication</keyword>
<dbReference type="GO" id="GO:0006269">
    <property type="term" value="P:DNA replication, synthesis of primer"/>
    <property type="evidence" value="ECO:0007669"/>
    <property type="project" value="UniProtKB-UniRule"/>
</dbReference>
<dbReference type="Pfam" id="PF10410">
    <property type="entry name" value="DnaB_bind"/>
    <property type="match status" value="1"/>
</dbReference>
<dbReference type="SUPFAM" id="SSF56731">
    <property type="entry name" value="DNA primase core"/>
    <property type="match status" value="1"/>
</dbReference>
<dbReference type="InterPro" id="IPR036977">
    <property type="entry name" value="DNA_primase_Znf_CHC2"/>
</dbReference>
<keyword evidence="18" id="KW-1185">Reference proteome</keyword>
<protein>
    <recommendedName>
        <fullName evidence="12 13">DNA primase</fullName>
        <ecNumber evidence="12">2.7.7.101</ecNumber>
    </recommendedName>
</protein>
<dbReference type="Pfam" id="PF08275">
    <property type="entry name" value="DNAG_N"/>
    <property type="match status" value="1"/>
</dbReference>
<dbReference type="SUPFAM" id="SSF48024">
    <property type="entry name" value="N-terminal domain of DnaB helicase"/>
    <property type="match status" value="1"/>
</dbReference>
<dbReference type="InterPro" id="IPR006171">
    <property type="entry name" value="TOPRIM_dom"/>
</dbReference>
<evidence type="ECO:0000256" key="6">
    <source>
        <dbReference type="ARBA" id="ARBA00022723"/>
    </source>
</evidence>
<dbReference type="EMBL" id="PYAV01000007">
    <property type="protein sequence ID" value="PSL45011.1"/>
    <property type="molecule type" value="Genomic_DNA"/>
</dbReference>
<comment type="cofactor">
    <cofactor evidence="12 13 14">
        <name>Zn(2+)</name>
        <dbReference type="ChEBI" id="CHEBI:29105"/>
    </cofactor>
    <text evidence="12 13 14">Binds 1 zinc ion per monomer.</text>
</comment>
<comment type="subunit">
    <text evidence="12">Monomer. Interacts with DnaB.</text>
</comment>
<evidence type="ECO:0000256" key="5">
    <source>
        <dbReference type="ARBA" id="ARBA00022705"/>
    </source>
</evidence>
<dbReference type="Gene3D" id="6.10.140.360">
    <property type="match status" value="1"/>
</dbReference>
<dbReference type="SUPFAM" id="SSF57783">
    <property type="entry name" value="Zinc beta-ribbon"/>
    <property type="match status" value="1"/>
</dbReference>
<dbReference type="GO" id="GO:0005524">
    <property type="term" value="F:ATP binding"/>
    <property type="evidence" value="ECO:0007669"/>
    <property type="project" value="InterPro"/>
</dbReference>
<dbReference type="InterPro" id="IPR002694">
    <property type="entry name" value="Znf_CHC2"/>
</dbReference>
<dbReference type="Gene3D" id="3.90.580.10">
    <property type="entry name" value="Zinc finger, CHC2-type domain"/>
    <property type="match status" value="1"/>
</dbReference>
<evidence type="ECO:0000256" key="1">
    <source>
        <dbReference type="ARBA" id="ARBA00022478"/>
    </source>
</evidence>
<comment type="caution">
    <text evidence="17">The sequence shown here is derived from an EMBL/GenBank/DDBJ whole genome shotgun (WGS) entry which is preliminary data.</text>
</comment>
<dbReference type="InterPro" id="IPR030846">
    <property type="entry name" value="DnaG_bac"/>
</dbReference>
<dbReference type="GO" id="GO:0003677">
    <property type="term" value="F:DNA binding"/>
    <property type="evidence" value="ECO:0007669"/>
    <property type="project" value="UniProtKB-KW"/>
</dbReference>
<accession>A0A2P8HFN5</accession>
<evidence type="ECO:0000256" key="11">
    <source>
        <dbReference type="ARBA" id="ARBA00023163"/>
    </source>
</evidence>
<comment type="catalytic activity">
    <reaction evidence="12">
        <text>ssDNA + n NTP = ssDNA/pppN(pN)n-1 hybrid + (n-1) diphosphate.</text>
        <dbReference type="EC" id="2.7.7.101"/>
    </reaction>
</comment>
<dbReference type="InterPro" id="IPR034151">
    <property type="entry name" value="TOPRIM_DnaG_bac"/>
</dbReference>
<dbReference type="EC" id="2.7.7.101" evidence="12"/>
<dbReference type="SMART" id="SM00400">
    <property type="entry name" value="ZnF_CHCC"/>
    <property type="match status" value="1"/>
</dbReference>
<keyword evidence="3 12" id="KW-0808">Transferase</keyword>